<dbReference type="AlphaFoldDB" id="A0A7W3LJV7"/>
<comment type="caution">
    <text evidence="2">The sequence shown here is derived from an EMBL/GenBank/DDBJ whole genome shotgun (WGS) entry which is preliminary data.</text>
</comment>
<keyword evidence="1" id="KW-0732">Signal</keyword>
<dbReference type="EMBL" id="JACJIA010000001">
    <property type="protein sequence ID" value="MBA8949489.1"/>
    <property type="molecule type" value="Genomic_DNA"/>
</dbReference>
<reference evidence="2 3" key="1">
    <citation type="submission" date="2020-08" db="EMBL/GenBank/DDBJ databases">
        <title>Genomic Encyclopedia of Type Strains, Phase IV (KMG-IV): sequencing the most valuable type-strain genomes for metagenomic binning, comparative biology and taxonomic classification.</title>
        <authorList>
            <person name="Goeker M."/>
        </authorList>
    </citation>
    <scope>NUCLEOTIDE SEQUENCE [LARGE SCALE GENOMIC DNA]</scope>
    <source>
        <strain evidence="2 3">DSM 44197</strain>
    </source>
</reference>
<feature type="chain" id="PRO_5031372647" evidence="1">
    <location>
        <begin position="29"/>
        <end position="83"/>
    </location>
</feature>
<evidence type="ECO:0000313" key="3">
    <source>
        <dbReference type="Proteomes" id="UP000572680"/>
    </source>
</evidence>
<evidence type="ECO:0000313" key="2">
    <source>
        <dbReference type="EMBL" id="MBA8949489.1"/>
    </source>
</evidence>
<protein>
    <submittedName>
        <fullName evidence="2">Uncharacterized protein</fullName>
    </submittedName>
</protein>
<proteinExistence type="predicted"/>
<sequence length="83" mass="8742">MSFKPGRAALTACLAAGLVVAVPAAAHAGAEYSRSWMKADAGGSRLHIRQAYVDEDGAVVFRDSYYSAGPNGASVRHVYSRAR</sequence>
<name>A0A7W3LJV7_ACTNM</name>
<evidence type="ECO:0000256" key="1">
    <source>
        <dbReference type="SAM" id="SignalP"/>
    </source>
</evidence>
<dbReference type="Proteomes" id="UP000572680">
    <property type="component" value="Unassembled WGS sequence"/>
</dbReference>
<accession>A0A7W3LJV7</accession>
<keyword evidence="3" id="KW-1185">Reference proteome</keyword>
<gene>
    <name evidence="2" type="ORF">HNR61_001087</name>
</gene>
<organism evidence="2 3">
    <name type="scientific">Actinomadura namibiensis</name>
    <dbReference type="NCBI Taxonomy" id="182080"/>
    <lineage>
        <taxon>Bacteria</taxon>
        <taxon>Bacillati</taxon>
        <taxon>Actinomycetota</taxon>
        <taxon>Actinomycetes</taxon>
        <taxon>Streptosporangiales</taxon>
        <taxon>Thermomonosporaceae</taxon>
        <taxon>Actinomadura</taxon>
    </lineage>
</organism>
<dbReference type="RefSeq" id="WP_182841908.1">
    <property type="nucleotide sequence ID" value="NZ_BAAALP010000013.1"/>
</dbReference>
<feature type="signal peptide" evidence="1">
    <location>
        <begin position="1"/>
        <end position="28"/>
    </location>
</feature>